<accession>A0AAX4HTM9</accession>
<dbReference type="Pfam" id="PF08327">
    <property type="entry name" value="AHSA1"/>
    <property type="match status" value="2"/>
</dbReference>
<proteinExistence type="inferred from homology"/>
<dbReference type="PANTHER" id="PTHR36929">
    <property type="entry name" value="ATTACHMENT SUBUNIT, PUTATIVE-RELATED"/>
    <property type="match status" value="1"/>
</dbReference>
<sequence>MAAKPNELEIVRVYDAPVKLVWEAFTDLKHQVNWWGPRGFTITTKSKDLRPGGKWIYTMHGPDGVDYPNIATYHEVVPYERLVYDHGGNEERQKLFTVTVTFKEELGKTIMVMLMALDTPEAAKEIKKFIKIANGNSTWDRLGEYLEHEITGKDPFIINRTFDAPQAKVFEMWTDVKHLSKWLPPKGFNMELISGDIKTGKTAFYSMSNGEFTMYGKSHYLDINPITRIMFTQEFADKDGNPAKHPGAPTWPSQMISTVEFATEGPNLTRVTLKTEVHGQATAEERKAFHDEKSGMMMGWTGSFDKLEELI</sequence>
<dbReference type="AlphaFoldDB" id="A0AAX4HTM9"/>
<dbReference type="PANTHER" id="PTHR36929:SF5">
    <property type="entry name" value="BLR6751 PROTEIN"/>
    <property type="match status" value="1"/>
</dbReference>
<evidence type="ECO:0000313" key="3">
    <source>
        <dbReference type="EMBL" id="WPU66632.1"/>
    </source>
</evidence>
<gene>
    <name evidence="3" type="ORF">SOO65_07730</name>
</gene>
<keyword evidence="4" id="KW-1185">Reference proteome</keyword>
<feature type="domain" description="Activator of Hsp90 ATPase homologue 1/2-like C-terminal" evidence="2">
    <location>
        <begin position="163"/>
        <end position="310"/>
    </location>
</feature>
<dbReference type="InterPro" id="IPR023393">
    <property type="entry name" value="START-like_dom_sf"/>
</dbReference>
<evidence type="ECO:0000256" key="1">
    <source>
        <dbReference type="ARBA" id="ARBA00006817"/>
    </source>
</evidence>
<dbReference type="RefSeq" id="WP_321399041.1">
    <property type="nucleotide sequence ID" value="NZ_CP139487.1"/>
</dbReference>
<dbReference type="EMBL" id="CP139487">
    <property type="protein sequence ID" value="WPU66632.1"/>
    <property type="molecule type" value="Genomic_DNA"/>
</dbReference>
<protein>
    <submittedName>
        <fullName evidence="3">SRPBCC domain-containing protein</fullName>
    </submittedName>
</protein>
<dbReference type="InterPro" id="IPR013538">
    <property type="entry name" value="ASHA1/2-like_C"/>
</dbReference>
<organism evidence="3 4">
    <name type="scientific">Peredibacter starrii</name>
    <dbReference type="NCBI Taxonomy" id="28202"/>
    <lineage>
        <taxon>Bacteria</taxon>
        <taxon>Pseudomonadati</taxon>
        <taxon>Bdellovibrionota</taxon>
        <taxon>Bacteriovoracia</taxon>
        <taxon>Bacteriovoracales</taxon>
        <taxon>Bacteriovoracaceae</taxon>
        <taxon>Peredibacter</taxon>
    </lineage>
</organism>
<dbReference type="Proteomes" id="UP001324634">
    <property type="component" value="Chromosome"/>
</dbReference>
<feature type="domain" description="Activator of Hsp90 ATPase homologue 1/2-like C-terminal" evidence="2">
    <location>
        <begin position="15"/>
        <end position="147"/>
    </location>
</feature>
<dbReference type="CDD" id="cd08894">
    <property type="entry name" value="SRPBCC_CalC_Aha1-like_1"/>
    <property type="match status" value="1"/>
</dbReference>
<comment type="similarity">
    <text evidence="1">Belongs to the AHA1 family.</text>
</comment>
<evidence type="ECO:0000259" key="2">
    <source>
        <dbReference type="Pfam" id="PF08327"/>
    </source>
</evidence>
<name>A0AAX4HTM9_9BACT</name>
<dbReference type="Gene3D" id="3.30.530.20">
    <property type="match status" value="2"/>
</dbReference>
<reference evidence="3 4" key="1">
    <citation type="submission" date="2023-11" db="EMBL/GenBank/DDBJ databases">
        <title>Peredibacter starrii A3.12.</title>
        <authorList>
            <person name="Mitchell R.J."/>
        </authorList>
    </citation>
    <scope>NUCLEOTIDE SEQUENCE [LARGE SCALE GENOMIC DNA]</scope>
    <source>
        <strain evidence="3 4">A3.12</strain>
    </source>
</reference>
<evidence type="ECO:0000313" key="4">
    <source>
        <dbReference type="Proteomes" id="UP001324634"/>
    </source>
</evidence>
<dbReference type="SUPFAM" id="SSF55961">
    <property type="entry name" value="Bet v1-like"/>
    <property type="match status" value="2"/>
</dbReference>
<dbReference type="KEGG" id="psti:SOO65_07730"/>